<dbReference type="AlphaFoldDB" id="A0A7J7LA48"/>
<keyword evidence="2" id="KW-1185">Reference proteome</keyword>
<gene>
    <name evidence="1" type="ORF">GIB67_015493</name>
</gene>
<dbReference type="OrthoDB" id="73919at2759"/>
<sequence length="216" mass="24655">MNSPPRNQSYHHRAPRYNDDYEDDFDFAKAVKCNYFVSALICALQSTSQDIKLDLRKFDGKIDPDNFRGWLSRVEMFAYKRHGNLKQFLLNDLVALYGGSSIRNFRCIKIMLLANSFLAIDLQQVFDYDTFSADDIMGEAEVDIQPLITSAVTFGDAGMFENIQIGKWLKSHDNALTADSIINIVDGKVKQEVSLKLQKVESGEVELELEWIPLDQ</sequence>
<reference evidence="1 2" key="1">
    <citation type="journal article" date="2020" name="IScience">
        <title>Genome Sequencing of the Endangered Kingdonia uniflora (Circaeasteraceae, Ranunculales) Reveals Potential Mechanisms of Evolutionary Specialization.</title>
        <authorList>
            <person name="Sun Y."/>
            <person name="Deng T."/>
            <person name="Zhang A."/>
            <person name="Moore M.J."/>
            <person name="Landis J.B."/>
            <person name="Lin N."/>
            <person name="Zhang H."/>
            <person name="Zhang X."/>
            <person name="Huang J."/>
            <person name="Zhang X."/>
            <person name="Sun H."/>
            <person name="Wang H."/>
        </authorList>
    </citation>
    <scope>NUCLEOTIDE SEQUENCE [LARGE SCALE GENOMIC DNA]</scope>
    <source>
        <strain evidence="1">TB1705</strain>
        <tissue evidence="1">Leaf</tissue>
    </source>
</reference>
<name>A0A7J7LA48_9MAGN</name>
<dbReference type="GO" id="GO:0005096">
    <property type="term" value="F:GTPase activator activity"/>
    <property type="evidence" value="ECO:0007669"/>
    <property type="project" value="InterPro"/>
</dbReference>
<dbReference type="InterPro" id="IPR035892">
    <property type="entry name" value="C2_domain_sf"/>
</dbReference>
<accession>A0A7J7LA48</accession>
<dbReference type="PANTHER" id="PTHR46220">
    <property type="entry name" value="ADP-RIBOSYLATION FACTOR GTPASE-ACTIVATING PROTEIN AGD12"/>
    <property type="match status" value="1"/>
</dbReference>
<organism evidence="1 2">
    <name type="scientific">Kingdonia uniflora</name>
    <dbReference type="NCBI Taxonomy" id="39325"/>
    <lineage>
        <taxon>Eukaryota</taxon>
        <taxon>Viridiplantae</taxon>
        <taxon>Streptophyta</taxon>
        <taxon>Embryophyta</taxon>
        <taxon>Tracheophyta</taxon>
        <taxon>Spermatophyta</taxon>
        <taxon>Magnoliopsida</taxon>
        <taxon>Ranunculales</taxon>
        <taxon>Circaeasteraceae</taxon>
        <taxon>Kingdonia</taxon>
    </lineage>
</organism>
<dbReference type="Proteomes" id="UP000541444">
    <property type="component" value="Unassembled WGS sequence"/>
</dbReference>
<dbReference type="GO" id="GO:0005543">
    <property type="term" value="F:phospholipid binding"/>
    <property type="evidence" value="ECO:0007669"/>
    <property type="project" value="InterPro"/>
</dbReference>
<comment type="caution">
    <text evidence="1">The sequence shown here is derived from an EMBL/GenBank/DDBJ whole genome shotgun (WGS) entry which is preliminary data.</text>
</comment>
<protein>
    <submittedName>
        <fullName evidence="1">Uncharacterized protein</fullName>
    </submittedName>
</protein>
<dbReference type="EMBL" id="JACGCM010002464">
    <property type="protein sequence ID" value="KAF6139536.1"/>
    <property type="molecule type" value="Genomic_DNA"/>
</dbReference>
<evidence type="ECO:0000313" key="1">
    <source>
        <dbReference type="EMBL" id="KAF6139536.1"/>
    </source>
</evidence>
<proteinExistence type="predicted"/>
<dbReference type="PANTHER" id="PTHR46220:SF1">
    <property type="entry name" value="ADP-RIBOSYLATION FACTOR GTPASE-ACTIVATING PROTEIN AGD12"/>
    <property type="match status" value="1"/>
</dbReference>
<dbReference type="InterPro" id="IPR044518">
    <property type="entry name" value="ARF_GAP_AGD11/12/13"/>
</dbReference>
<evidence type="ECO:0000313" key="2">
    <source>
        <dbReference type="Proteomes" id="UP000541444"/>
    </source>
</evidence>
<dbReference type="Gene3D" id="2.60.40.150">
    <property type="entry name" value="C2 domain"/>
    <property type="match status" value="1"/>
</dbReference>